<dbReference type="AlphaFoldDB" id="A0A0M8ZTW6"/>
<keyword evidence="2" id="KW-1185">Reference proteome</keyword>
<protein>
    <submittedName>
        <fullName evidence="1">Uncharacterized protein</fullName>
    </submittedName>
</protein>
<accession>A0A0M8ZTW6</accession>
<dbReference type="Proteomes" id="UP000053105">
    <property type="component" value="Unassembled WGS sequence"/>
</dbReference>
<reference evidence="1 2" key="1">
    <citation type="submission" date="2015-07" db="EMBL/GenBank/DDBJ databases">
        <title>The genome of Melipona quadrifasciata.</title>
        <authorList>
            <person name="Pan H."/>
            <person name="Kapheim K."/>
        </authorList>
    </citation>
    <scope>NUCLEOTIDE SEQUENCE [LARGE SCALE GENOMIC DNA]</scope>
    <source>
        <strain evidence="1">0111107301</strain>
        <tissue evidence="1">Whole body</tissue>
    </source>
</reference>
<sequence>MRSPSAWLRDKEFVLQVALENSRKSSRERALTNLTCECAHELKKKKEKKKKFVPAVSLNRVIVTISTNLCRLNLNEVARGDNRSMTII</sequence>
<dbReference type="EMBL" id="KQ435848">
    <property type="protein sequence ID" value="KOX71055.1"/>
    <property type="molecule type" value="Genomic_DNA"/>
</dbReference>
<gene>
    <name evidence="1" type="ORF">WN51_03596</name>
</gene>
<evidence type="ECO:0000313" key="2">
    <source>
        <dbReference type="Proteomes" id="UP000053105"/>
    </source>
</evidence>
<organism evidence="1 2">
    <name type="scientific">Melipona quadrifasciata</name>
    <dbReference type="NCBI Taxonomy" id="166423"/>
    <lineage>
        <taxon>Eukaryota</taxon>
        <taxon>Metazoa</taxon>
        <taxon>Ecdysozoa</taxon>
        <taxon>Arthropoda</taxon>
        <taxon>Hexapoda</taxon>
        <taxon>Insecta</taxon>
        <taxon>Pterygota</taxon>
        <taxon>Neoptera</taxon>
        <taxon>Endopterygota</taxon>
        <taxon>Hymenoptera</taxon>
        <taxon>Apocrita</taxon>
        <taxon>Aculeata</taxon>
        <taxon>Apoidea</taxon>
        <taxon>Anthophila</taxon>
        <taxon>Apidae</taxon>
        <taxon>Melipona</taxon>
    </lineage>
</organism>
<name>A0A0M8ZTW6_9HYME</name>
<evidence type="ECO:0000313" key="1">
    <source>
        <dbReference type="EMBL" id="KOX71055.1"/>
    </source>
</evidence>
<proteinExistence type="predicted"/>